<dbReference type="Proteomes" id="UP001057532">
    <property type="component" value="Chromosome"/>
</dbReference>
<dbReference type="PANTHER" id="PTHR34295">
    <property type="entry name" value="BIOTIN TRANSPORTER BIOY"/>
    <property type="match status" value="1"/>
</dbReference>
<dbReference type="Pfam" id="PF02632">
    <property type="entry name" value="BioY"/>
    <property type="match status" value="1"/>
</dbReference>
<evidence type="ECO:0000256" key="2">
    <source>
        <dbReference type="ARBA" id="ARBA00010692"/>
    </source>
</evidence>
<evidence type="ECO:0000313" key="10">
    <source>
        <dbReference type="EMBL" id="USS93244.1"/>
    </source>
</evidence>
<feature type="transmembrane region" description="Helical" evidence="9">
    <location>
        <begin position="52"/>
        <end position="74"/>
    </location>
</feature>
<proteinExistence type="inferred from homology"/>
<keyword evidence="7 8" id="KW-0472">Membrane</keyword>
<keyword evidence="4 8" id="KW-1003">Cell membrane</keyword>
<comment type="similarity">
    <text evidence="2 8">Belongs to the BioY family.</text>
</comment>
<feature type="transmembrane region" description="Helical" evidence="9">
    <location>
        <begin position="115"/>
        <end position="137"/>
    </location>
</feature>
<gene>
    <name evidence="10" type="ORF">M8332_06535</name>
</gene>
<keyword evidence="3 8" id="KW-0813">Transport</keyword>
<comment type="subcellular location">
    <subcellularLocation>
        <location evidence="1 8">Cell membrane</location>
        <topology evidence="1 8">Multi-pass membrane protein</topology>
    </subcellularLocation>
</comment>
<dbReference type="PROSITE" id="PS51257">
    <property type="entry name" value="PROKAR_LIPOPROTEIN"/>
    <property type="match status" value="1"/>
</dbReference>
<dbReference type="InterPro" id="IPR003784">
    <property type="entry name" value="BioY"/>
</dbReference>
<evidence type="ECO:0000256" key="6">
    <source>
        <dbReference type="ARBA" id="ARBA00022989"/>
    </source>
</evidence>
<evidence type="ECO:0000256" key="9">
    <source>
        <dbReference type="SAM" id="Phobius"/>
    </source>
</evidence>
<evidence type="ECO:0000256" key="4">
    <source>
        <dbReference type="ARBA" id="ARBA00022475"/>
    </source>
</evidence>
<sequence>MKLKEITYCGLMVAIIASLGCVPLINLPFFPVPISFQSAGIMLAGSLLGRKLGFWSVVVFLLLVAIGLPLLAGFRGGIGVFAGPTAGYLLSWPVCAYVIGLLVTWFRRIPNFSRFLLANLLGGMVLMNCVGASYLVWQSGLSWNQVAISSLAFIPGDGLKAVLVALIVTQLQRHHRLPQLR</sequence>
<evidence type="ECO:0000313" key="11">
    <source>
        <dbReference type="Proteomes" id="UP001057532"/>
    </source>
</evidence>
<dbReference type="Gene3D" id="1.10.1760.20">
    <property type="match status" value="1"/>
</dbReference>
<organism evidence="10 11">
    <name type="scientific">Fructilactobacillus ixorae</name>
    <dbReference type="NCBI Taxonomy" id="1750535"/>
    <lineage>
        <taxon>Bacteria</taxon>
        <taxon>Bacillati</taxon>
        <taxon>Bacillota</taxon>
        <taxon>Bacilli</taxon>
        <taxon>Lactobacillales</taxon>
        <taxon>Lactobacillaceae</taxon>
        <taxon>Fructilactobacillus</taxon>
    </lineage>
</organism>
<keyword evidence="6 9" id="KW-1133">Transmembrane helix</keyword>
<evidence type="ECO:0000256" key="5">
    <source>
        <dbReference type="ARBA" id="ARBA00022692"/>
    </source>
</evidence>
<name>A0ABY5C383_9LACO</name>
<dbReference type="RefSeq" id="WP_252780049.1">
    <property type="nucleotide sequence ID" value="NZ_CP097478.1"/>
</dbReference>
<evidence type="ECO:0000256" key="3">
    <source>
        <dbReference type="ARBA" id="ARBA00022448"/>
    </source>
</evidence>
<reference evidence="10" key="1">
    <citation type="submission" date="2022-05" db="EMBL/GenBank/DDBJ databases">
        <authorList>
            <person name="Oliphant S.A."/>
            <person name="Watson-Haigh N.S."/>
            <person name="Sumby K.M."/>
            <person name="Gardner J.M."/>
            <person name="Jiranek V."/>
        </authorList>
    </citation>
    <scope>NUCLEOTIDE SEQUENCE</scope>
    <source>
        <strain evidence="10">Ru20-1</strain>
    </source>
</reference>
<feature type="transmembrane region" description="Helical" evidence="9">
    <location>
        <begin position="6"/>
        <end position="31"/>
    </location>
</feature>
<evidence type="ECO:0000256" key="7">
    <source>
        <dbReference type="ARBA" id="ARBA00023136"/>
    </source>
</evidence>
<feature type="transmembrane region" description="Helical" evidence="9">
    <location>
        <begin position="86"/>
        <end position="106"/>
    </location>
</feature>
<accession>A0ABY5C383</accession>
<evidence type="ECO:0000256" key="8">
    <source>
        <dbReference type="PIRNR" id="PIRNR016661"/>
    </source>
</evidence>
<keyword evidence="11" id="KW-1185">Reference proteome</keyword>
<dbReference type="PIRSF" id="PIRSF016661">
    <property type="entry name" value="BioY"/>
    <property type="match status" value="1"/>
</dbReference>
<dbReference type="PANTHER" id="PTHR34295:SF4">
    <property type="entry name" value="BIOTIN TRANSPORTER BIOY-RELATED"/>
    <property type="match status" value="1"/>
</dbReference>
<keyword evidence="5 9" id="KW-0812">Transmembrane</keyword>
<dbReference type="EMBL" id="CP097478">
    <property type="protein sequence ID" value="USS93244.1"/>
    <property type="molecule type" value="Genomic_DNA"/>
</dbReference>
<feature type="transmembrane region" description="Helical" evidence="9">
    <location>
        <begin position="143"/>
        <end position="168"/>
    </location>
</feature>
<protein>
    <recommendedName>
        <fullName evidence="8">Biotin transporter</fullName>
    </recommendedName>
</protein>
<evidence type="ECO:0000256" key="1">
    <source>
        <dbReference type="ARBA" id="ARBA00004651"/>
    </source>
</evidence>